<dbReference type="RefSeq" id="XP_064455805.1">
    <property type="nucleotide sequence ID" value="XM_064599735.1"/>
</dbReference>
<proteinExistence type="predicted"/>
<dbReference type="PANTHER" id="PTHR13464:SF0">
    <property type="entry name" value="SAP30-BINDING PROTEIN"/>
    <property type="match status" value="1"/>
</dbReference>
<reference evidence="2" key="1">
    <citation type="submission" date="2018-03" db="EMBL/GenBank/DDBJ databases">
        <title>The relapsing fever spirochete Borrelia turicatae persists in the highly oxidative environment of its soft-bodied tick vector.</title>
        <authorList>
            <person name="Bourret T.J."/>
            <person name="Boyle W.K."/>
            <person name="Valenzuela J.G."/>
            <person name="Oliveira F."/>
            <person name="Lopez J.E."/>
        </authorList>
    </citation>
    <scope>NUCLEOTIDE SEQUENCE</scope>
    <source>
        <strain evidence="2">Kansas strain/isolate</strain>
        <tissue evidence="2">Salivary glands</tissue>
    </source>
</reference>
<dbReference type="GO" id="GO:0006355">
    <property type="term" value="P:regulation of DNA-templated transcription"/>
    <property type="evidence" value="ECO:0007669"/>
    <property type="project" value="InterPro"/>
</dbReference>
<feature type="compositionally biased region" description="Acidic residues" evidence="1">
    <location>
        <begin position="19"/>
        <end position="29"/>
    </location>
</feature>
<dbReference type="PANTHER" id="PTHR13464">
    <property type="entry name" value="TRANSCRIPTIONAL REGULATOR PROTEIN HCNGP"/>
    <property type="match status" value="1"/>
</dbReference>
<sequence>MSGEAPKPTALASLTETYTDSEGEADSDSDTVPFAIQRAPERRLPVTVEGTPNSQNGVPLVCYRAEDEEEFEDDVIVADDESLSDLLPEESRSTEEVRFRPESPLSYHRCLLERGVGGVFLPQDPPTKCSQTLQDKIARLYERKLRDGKDMNASIQMRKDFRNPSIYEKLISYCSIDEMGTNYPPEIYDPHSWNAESYYEELSKRQKEEMDKREKEKKTKVEFMSGTAKKTDQPNVEVVVGMKRKSKWDVGISQSAALPAALKPATLVTPAAVVPVPLPTGTKPTVISAFGTLPKKSKQ</sequence>
<evidence type="ECO:0000313" key="2">
    <source>
        <dbReference type="EMBL" id="MBY07897.1"/>
    </source>
</evidence>
<dbReference type="GO" id="GO:0005634">
    <property type="term" value="C:nucleus"/>
    <property type="evidence" value="ECO:0007669"/>
    <property type="project" value="TreeGrafter"/>
</dbReference>
<feature type="compositionally biased region" description="Basic and acidic residues" evidence="1">
    <location>
        <begin position="205"/>
        <end position="221"/>
    </location>
</feature>
<protein>
    <submittedName>
        <fullName evidence="2">Putative transcriptional regulator</fullName>
    </submittedName>
</protein>
<dbReference type="EMBL" id="GGLE01003771">
    <property type="protein sequence ID" value="MBY07897.1"/>
    <property type="molecule type" value="Transcribed_RNA"/>
</dbReference>
<evidence type="ECO:0000256" key="1">
    <source>
        <dbReference type="SAM" id="MobiDB-lite"/>
    </source>
</evidence>
<dbReference type="InterPro" id="IPR012479">
    <property type="entry name" value="SAP30BP"/>
</dbReference>
<dbReference type="Pfam" id="PF07818">
    <property type="entry name" value="HCNGP"/>
    <property type="match status" value="1"/>
</dbReference>
<organism evidence="2">
    <name type="scientific">Ornithodoros turicata</name>
    <dbReference type="NCBI Taxonomy" id="34597"/>
    <lineage>
        <taxon>Eukaryota</taxon>
        <taxon>Metazoa</taxon>
        <taxon>Ecdysozoa</taxon>
        <taxon>Arthropoda</taxon>
        <taxon>Chelicerata</taxon>
        <taxon>Arachnida</taxon>
        <taxon>Acari</taxon>
        <taxon>Parasitiformes</taxon>
        <taxon>Ixodida</taxon>
        <taxon>Ixodoidea</taxon>
        <taxon>Argasidae</taxon>
        <taxon>Ornithodorinae</taxon>
        <taxon>Ornithodoros</taxon>
    </lineage>
</organism>
<accession>A0A2R5LEY1</accession>
<feature type="region of interest" description="Disordered" evidence="1">
    <location>
        <begin position="1"/>
        <end position="35"/>
    </location>
</feature>
<dbReference type="AlphaFoldDB" id="A0A2R5LEY1"/>
<feature type="region of interest" description="Disordered" evidence="1">
    <location>
        <begin position="205"/>
        <end position="228"/>
    </location>
</feature>
<name>A0A2R5LEY1_9ACAR</name>
<dbReference type="GeneID" id="135366810"/>
<dbReference type="KEGG" id="oti:135366810"/>